<comment type="subcellular location">
    <subcellularLocation>
        <location evidence="10">Cytoplasm</location>
    </subcellularLocation>
    <subcellularLocation>
        <location evidence="10">Secreted</location>
    </subcellularLocation>
    <subcellularLocation>
        <location evidence="10">Cell surface</location>
    </subcellularLocation>
    <text evidence="10">Fractions of enolase are present in both the cytoplasm and on the cell surface.</text>
</comment>
<dbReference type="NCBIfam" id="TIGR01060">
    <property type="entry name" value="eno"/>
    <property type="match status" value="1"/>
</dbReference>
<dbReference type="SUPFAM" id="SSF56112">
    <property type="entry name" value="Protein kinase-like (PK-like)"/>
    <property type="match status" value="1"/>
</dbReference>
<dbReference type="SFLD" id="SFLDF00002">
    <property type="entry name" value="enolase"/>
    <property type="match status" value="1"/>
</dbReference>
<feature type="binding site" evidence="10">
    <location>
        <position position="713"/>
    </location>
    <ligand>
        <name>(2R)-2-phosphoglycerate</name>
        <dbReference type="ChEBI" id="CHEBI:58289"/>
    </ligand>
</feature>
<evidence type="ECO:0000313" key="14">
    <source>
        <dbReference type="Proteomes" id="UP000017800"/>
    </source>
</evidence>
<keyword evidence="7 10" id="KW-0324">Glycolysis</keyword>
<dbReference type="PRINTS" id="PR00148">
    <property type="entry name" value="ENOLASE"/>
</dbReference>
<evidence type="ECO:0000256" key="9">
    <source>
        <dbReference type="ARBA" id="ARBA00045763"/>
    </source>
</evidence>
<dbReference type="GO" id="GO:0000015">
    <property type="term" value="C:phosphopyruvate hydratase complex"/>
    <property type="evidence" value="ECO:0007669"/>
    <property type="project" value="InterPro"/>
</dbReference>
<evidence type="ECO:0000313" key="13">
    <source>
        <dbReference type="EMBL" id="GAD90647.1"/>
    </source>
</evidence>
<dbReference type="Gene3D" id="3.30.200.20">
    <property type="entry name" value="Phosphorylase Kinase, domain 1"/>
    <property type="match status" value="1"/>
</dbReference>
<evidence type="ECO:0000256" key="3">
    <source>
        <dbReference type="ARBA" id="ARBA00012058"/>
    </source>
</evidence>
<comment type="function">
    <text evidence="9 10">Catalyzes the reversible conversion of 2-phosphoglycerate (2-PG) into phosphoenolpyruvate (PEP). It is essential for the degradation of carbohydrates via glycolysis.</text>
</comment>
<evidence type="ECO:0000256" key="7">
    <source>
        <dbReference type="ARBA" id="ARBA00023152"/>
    </source>
</evidence>
<dbReference type="PROSITE" id="PS00164">
    <property type="entry name" value="ENOLASE"/>
    <property type="match status" value="1"/>
</dbReference>
<dbReference type="Pfam" id="PF03952">
    <property type="entry name" value="Enolase_N"/>
    <property type="match status" value="1"/>
</dbReference>
<dbReference type="InterPro" id="IPR008266">
    <property type="entry name" value="Tyr_kinase_AS"/>
</dbReference>
<dbReference type="CDD" id="cd03313">
    <property type="entry name" value="enolase"/>
    <property type="match status" value="1"/>
</dbReference>
<evidence type="ECO:0000256" key="4">
    <source>
        <dbReference type="ARBA" id="ARBA00017068"/>
    </source>
</evidence>
<keyword evidence="10" id="KW-0963">Cytoplasm</keyword>
<keyword evidence="14" id="KW-1185">Reference proteome</keyword>
<reference evidence="13 14" key="2">
    <citation type="submission" date="2013-11" db="EMBL/GenBank/DDBJ databases">
        <title>Whole genome shotgun sequence of Vibrio halioticoli NBRC 102217.</title>
        <authorList>
            <person name="Isaki S."/>
            <person name="Kimura A."/>
            <person name="Ohji S."/>
            <person name="Hosoyama A."/>
            <person name="Fujita N."/>
            <person name="Hashimoto M."/>
            <person name="Hosoyama Y."/>
            <person name="Yamazoe A."/>
        </authorList>
    </citation>
    <scope>NUCLEOTIDE SEQUENCE [LARGE SCALE GENOMIC DNA]</scope>
    <source>
        <strain evidence="13 14">NBRC 102217</strain>
    </source>
</reference>
<keyword evidence="10" id="KW-0479">Metal-binding</keyword>
<feature type="binding site" evidence="10">
    <location>
        <position position="567"/>
    </location>
    <ligand>
        <name>Mg(2+)</name>
        <dbReference type="ChEBI" id="CHEBI:18420"/>
    </ligand>
</feature>
<evidence type="ECO:0000256" key="5">
    <source>
        <dbReference type="ARBA" id="ARBA00022525"/>
    </source>
</evidence>
<dbReference type="SMART" id="SM01192">
    <property type="entry name" value="Enolase_C"/>
    <property type="match status" value="1"/>
</dbReference>
<evidence type="ECO:0000256" key="2">
    <source>
        <dbReference type="ARBA" id="ARBA00009604"/>
    </source>
</evidence>
<dbReference type="SMART" id="SM01193">
    <property type="entry name" value="Enolase_N"/>
    <property type="match status" value="1"/>
</dbReference>
<feature type="binding site" evidence="10">
    <location>
        <position position="662"/>
    </location>
    <ligand>
        <name>(2R)-2-phosphoglycerate</name>
        <dbReference type="ChEBI" id="CHEBI:58289"/>
    </ligand>
</feature>
<feature type="binding site" evidence="10">
    <location>
        <position position="691"/>
    </location>
    <ligand>
        <name>(2R)-2-phosphoglycerate</name>
        <dbReference type="ChEBI" id="CHEBI:58289"/>
    </ligand>
</feature>
<dbReference type="FunFam" id="3.30.390.10:FF:000001">
    <property type="entry name" value="Enolase"/>
    <property type="match status" value="1"/>
</dbReference>
<evidence type="ECO:0000256" key="1">
    <source>
        <dbReference type="ARBA" id="ARBA00005031"/>
    </source>
</evidence>
<name>V5FPE2_9VIBR</name>
<protein>
    <recommendedName>
        <fullName evidence="4 10">Enolase</fullName>
        <ecNumber evidence="3 10">4.2.1.11</ecNumber>
    </recommendedName>
    <alternativeName>
        <fullName evidence="10">2-phospho-D-glycerate hydro-lyase</fullName>
    </alternativeName>
    <alternativeName>
        <fullName evidence="10">2-phosphoglycerate dehydratase</fullName>
    </alternativeName>
</protein>
<dbReference type="SFLD" id="SFLDG00178">
    <property type="entry name" value="enolase"/>
    <property type="match status" value="1"/>
</dbReference>
<dbReference type="Pfam" id="PF00113">
    <property type="entry name" value="Enolase_C"/>
    <property type="match status" value="1"/>
</dbReference>
<feature type="binding site" evidence="10">
    <location>
        <position position="692"/>
    </location>
    <ligand>
        <name>(2R)-2-phosphoglycerate</name>
        <dbReference type="ChEBI" id="CHEBI:58289"/>
    </ligand>
</feature>
<comment type="pathway">
    <text evidence="1 10">Carbohydrate degradation; glycolysis; pyruvate from D-glyceraldehyde 3-phosphate: step 4/5.</text>
</comment>
<dbReference type="PANTHER" id="PTHR11902">
    <property type="entry name" value="ENOLASE"/>
    <property type="match status" value="1"/>
</dbReference>
<gene>
    <name evidence="10 13" type="primary">eno</name>
    <name evidence="13" type="ORF">VHA01S_050_00040</name>
</gene>
<dbReference type="EC" id="4.2.1.11" evidence="3 10"/>
<dbReference type="InterPro" id="IPR011009">
    <property type="entry name" value="Kinase-like_dom_sf"/>
</dbReference>
<dbReference type="Gene3D" id="3.30.390.10">
    <property type="entry name" value="Enolase-like, N-terminal domain"/>
    <property type="match status" value="1"/>
</dbReference>
<sequence length="753" mass="83580">MSDLKQRLIESGIITDKATLKPLTGGVSSDIYLITEGEKKLVVKQALEKLKVAADWRADVSRNKFELRYLQYVNRFMPNCVPTVLDGDEDSGFFTMEFLDGDFKNLKTEFLDNNIDEIAVLRTVEALAEIHKVSENDEQAKALFDSTKNFIELRVSPYFYALKEGFPKLAASIDARCERLLEKRYALVHGDFSPKNILIDDDRSVLLDCEVAWYGNPSFDMAFFINHLLLKGVHLNQPKFFALAEKVLAVYSEKFKDISLDILELLPMLLLARVAGKSPAEYLTDESKQLIQPIAEKYIEQSLSSLSELIEELKLHLEATPMIKSIDAYQIYDSRGKPTVEVEVILDNGVKGFGLVPSGASTGQYEALELRDGDKTKFNGKSVYTAIENIKTIIAPAIIGMDPSQQAKIDETMIKLDGTTNKTKLGANAILGVSMACANVAANDQGIPLFKHLSKLHTGNADSGNILPLPEIQLIGGGAHAQWRTDVQDFLIIVNGAKNYTETLEATFKTYEAAEKLLKQRGTLAGIADEGGFYPTFDSHEEIFEFVVEAIKTAGYVPGKDISISLDIAASDLFHDGVYRFNLEDKEFTPKEFVALMLSWCEKYPVISIEDPFADDDPQSWVDFVKEMGGKIQIIGDDSFTTNIARIREGIENKTANSVLIKLNQIGSVTETLEAIKVTQDAGWLPVVSARSGETEDAFISHLAVAINGGQLKVGSFARSERMVKWNEVLRIERALGDDAVFIGADILKQLQY</sequence>
<keyword evidence="8 10" id="KW-0456">Lyase</keyword>
<comment type="catalytic activity">
    <reaction evidence="10">
        <text>(2R)-2-phosphoglycerate = phosphoenolpyruvate + H2O</text>
        <dbReference type="Rhea" id="RHEA:10164"/>
        <dbReference type="ChEBI" id="CHEBI:15377"/>
        <dbReference type="ChEBI" id="CHEBI:58289"/>
        <dbReference type="ChEBI" id="CHEBI:58702"/>
        <dbReference type="EC" id="4.2.1.11"/>
    </reaction>
</comment>
<feature type="active site" description="Proton acceptor" evidence="10">
    <location>
        <position position="662"/>
    </location>
</feature>
<dbReference type="GO" id="GO:0000287">
    <property type="term" value="F:magnesium ion binding"/>
    <property type="evidence" value="ECO:0007669"/>
    <property type="project" value="UniProtKB-UniRule"/>
</dbReference>
<dbReference type="UniPathway" id="UPA00109">
    <property type="reaction ID" value="UER00187"/>
</dbReference>
<reference evidence="13 14" key="1">
    <citation type="submission" date="2013-10" db="EMBL/GenBank/DDBJ databases">
        <authorList>
            <person name="Ichikawa N."/>
            <person name="Kimura A."/>
            <person name="Ohji S."/>
            <person name="Hosoyama A."/>
            <person name="Fujita N."/>
        </authorList>
    </citation>
    <scope>NUCLEOTIDE SEQUENCE [LARGE SCALE GENOMIC DNA]</scope>
    <source>
        <strain evidence="13 14">NBRC 102217</strain>
    </source>
</reference>
<dbReference type="Gene3D" id="3.20.20.120">
    <property type="entry name" value="Enolase-like C-terminal domain"/>
    <property type="match status" value="1"/>
</dbReference>
<comment type="similarity">
    <text evidence="2 10">Belongs to the enolase family.</text>
</comment>
<dbReference type="GO" id="GO:0009986">
    <property type="term" value="C:cell surface"/>
    <property type="evidence" value="ECO:0007669"/>
    <property type="project" value="UniProtKB-SubCell"/>
</dbReference>
<comment type="subunit">
    <text evidence="10">Component of the RNA degradosome, a multiprotein complex involved in RNA processing and mRNA degradation.</text>
</comment>
<keyword evidence="5 10" id="KW-0964">Secreted</keyword>
<feature type="domain" description="Enolase C-terminal TIM barrel" evidence="11">
    <location>
        <begin position="464"/>
        <end position="750"/>
    </location>
</feature>
<dbReference type="GO" id="GO:0006096">
    <property type="term" value="P:glycolytic process"/>
    <property type="evidence" value="ECO:0007669"/>
    <property type="project" value="UniProtKB-UniRule"/>
</dbReference>
<dbReference type="Gene3D" id="3.90.1200.10">
    <property type="match status" value="1"/>
</dbReference>
<dbReference type="InterPro" id="IPR029017">
    <property type="entry name" value="Enolase-like_N"/>
</dbReference>
<dbReference type="SUPFAM" id="SSF51604">
    <property type="entry name" value="Enolase C-terminal domain-like"/>
    <property type="match status" value="1"/>
</dbReference>
<feature type="active site" description="Proton donor" evidence="10">
    <location>
        <position position="530"/>
    </location>
</feature>
<dbReference type="PROSITE" id="PS00109">
    <property type="entry name" value="PROTEIN_KINASE_TYR"/>
    <property type="match status" value="1"/>
</dbReference>
<evidence type="ECO:0000259" key="11">
    <source>
        <dbReference type="SMART" id="SM01192"/>
    </source>
</evidence>
<dbReference type="RefSeq" id="WP_023404969.1">
    <property type="nucleotide sequence ID" value="NZ_BAUJ01000050.1"/>
</dbReference>
<dbReference type="PANTHER" id="PTHR11902:SF1">
    <property type="entry name" value="ENOLASE"/>
    <property type="match status" value="1"/>
</dbReference>
<comment type="cofactor">
    <cofactor evidence="10">
        <name>Mg(2+)</name>
        <dbReference type="ChEBI" id="CHEBI:18420"/>
    </cofactor>
    <text evidence="10">Binds a second Mg(2+) ion via substrate during catalysis.</text>
</comment>
<comment type="caution">
    <text evidence="13">The sequence shown here is derived from an EMBL/GenBank/DDBJ whole genome shotgun (WGS) entry which is preliminary data.</text>
</comment>
<dbReference type="GO" id="GO:0005576">
    <property type="term" value="C:extracellular region"/>
    <property type="evidence" value="ECO:0007669"/>
    <property type="project" value="UniProtKB-SubCell"/>
</dbReference>
<evidence type="ECO:0000259" key="12">
    <source>
        <dbReference type="SMART" id="SM01193"/>
    </source>
</evidence>
<dbReference type="InterPro" id="IPR020811">
    <property type="entry name" value="Enolase_N"/>
</dbReference>
<feature type="domain" description="Enolase N-terminal" evidence="12">
    <location>
        <begin position="323"/>
        <end position="453"/>
    </location>
</feature>
<keyword evidence="6 10" id="KW-0460">Magnesium</keyword>
<proteinExistence type="inferred from homology"/>
<dbReference type="SUPFAM" id="SSF54826">
    <property type="entry name" value="Enolase N-terminal domain-like"/>
    <property type="match status" value="1"/>
</dbReference>
<dbReference type="eggNOG" id="COG0148">
    <property type="taxonomic scope" value="Bacteria"/>
</dbReference>
<dbReference type="EMBL" id="BAUJ01000050">
    <property type="protein sequence ID" value="GAD90647.1"/>
    <property type="molecule type" value="Genomic_DNA"/>
</dbReference>
<organism evidence="13 14">
    <name type="scientific">Vibrio halioticoli NBRC 102217</name>
    <dbReference type="NCBI Taxonomy" id="1219072"/>
    <lineage>
        <taxon>Bacteria</taxon>
        <taxon>Pseudomonadati</taxon>
        <taxon>Pseudomonadota</taxon>
        <taxon>Gammaproteobacteria</taxon>
        <taxon>Vibrionales</taxon>
        <taxon>Vibrionaceae</taxon>
        <taxon>Vibrio</taxon>
    </lineage>
</organism>
<accession>V5FPE2</accession>
<dbReference type="InterPro" id="IPR020809">
    <property type="entry name" value="Enolase_CS"/>
</dbReference>
<dbReference type="InterPro" id="IPR002575">
    <property type="entry name" value="Aminoglycoside_PTrfase"/>
</dbReference>
<dbReference type="GO" id="GO:0004672">
    <property type="term" value="F:protein kinase activity"/>
    <property type="evidence" value="ECO:0007669"/>
    <property type="project" value="InterPro"/>
</dbReference>
<evidence type="ECO:0000256" key="6">
    <source>
        <dbReference type="ARBA" id="ARBA00022842"/>
    </source>
</evidence>
<dbReference type="Proteomes" id="UP000017800">
    <property type="component" value="Unassembled WGS sequence"/>
</dbReference>
<dbReference type="AlphaFoldDB" id="V5FPE2"/>
<feature type="binding site" evidence="10">
    <location>
        <position position="637"/>
    </location>
    <ligand>
        <name>Mg(2+)</name>
        <dbReference type="ChEBI" id="CHEBI:18420"/>
    </ligand>
</feature>
<evidence type="ECO:0000256" key="10">
    <source>
        <dbReference type="HAMAP-Rule" id="MF_00318"/>
    </source>
</evidence>
<dbReference type="InterPro" id="IPR020810">
    <property type="entry name" value="Enolase_C"/>
</dbReference>
<feature type="binding site" evidence="10">
    <location>
        <position position="610"/>
    </location>
    <ligand>
        <name>Mg(2+)</name>
        <dbReference type="ChEBI" id="CHEBI:18420"/>
    </ligand>
</feature>
<dbReference type="Pfam" id="PF01636">
    <property type="entry name" value="APH"/>
    <property type="match status" value="1"/>
</dbReference>
<dbReference type="SFLD" id="SFLDS00001">
    <property type="entry name" value="Enolase"/>
    <property type="match status" value="1"/>
</dbReference>
<evidence type="ECO:0000256" key="8">
    <source>
        <dbReference type="ARBA" id="ARBA00023239"/>
    </source>
</evidence>
<dbReference type="InterPro" id="IPR036849">
    <property type="entry name" value="Enolase-like_C_sf"/>
</dbReference>
<dbReference type="InterPro" id="IPR000941">
    <property type="entry name" value="Enolase"/>
</dbReference>
<feature type="binding site" evidence="10">
    <location>
        <position position="488"/>
    </location>
    <ligand>
        <name>(2R)-2-phosphoglycerate</name>
        <dbReference type="ChEBI" id="CHEBI:58289"/>
    </ligand>
</feature>
<dbReference type="GO" id="GO:0004634">
    <property type="term" value="F:phosphopyruvate hydratase activity"/>
    <property type="evidence" value="ECO:0007669"/>
    <property type="project" value="UniProtKB-UniRule"/>
</dbReference>
<dbReference type="HAMAP" id="MF_00318">
    <property type="entry name" value="Enolase"/>
    <property type="match status" value="1"/>
</dbReference>
<dbReference type="OrthoDB" id="4577602at2"/>